<reference evidence="3" key="2">
    <citation type="submission" date="2017-01" db="EMBL/GenBank/DDBJ databases">
        <authorList>
            <person name="Varghese N."/>
            <person name="Submissions S."/>
        </authorList>
    </citation>
    <scope>NUCLEOTIDE SEQUENCE [LARGE SCALE GENOMIC DNA]</scope>
    <source>
        <strain evidence="3">DSM 29430</strain>
    </source>
</reference>
<gene>
    <name evidence="1" type="ORF">SAMN05421759_11948</name>
    <name evidence="2" type="ORF">SAMN05421759_1221</name>
</gene>
<evidence type="ECO:0000313" key="1">
    <source>
        <dbReference type="EMBL" id="SIT13565.1"/>
    </source>
</evidence>
<evidence type="ECO:0000313" key="2">
    <source>
        <dbReference type="EMBL" id="SIT15261.1"/>
    </source>
</evidence>
<protein>
    <submittedName>
        <fullName evidence="2">Uncharacterized protein</fullName>
    </submittedName>
</protein>
<name>A0A1N7PXF1_9RHOB</name>
<organism evidence="2 3">
    <name type="scientific">Roseivivax lentus</name>
    <dbReference type="NCBI Taxonomy" id="633194"/>
    <lineage>
        <taxon>Bacteria</taxon>
        <taxon>Pseudomonadati</taxon>
        <taxon>Pseudomonadota</taxon>
        <taxon>Alphaproteobacteria</taxon>
        <taxon>Rhodobacterales</taxon>
        <taxon>Roseobacteraceae</taxon>
        <taxon>Roseivivax</taxon>
    </lineage>
</organism>
<keyword evidence="3" id="KW-1185">Reference proteome</keyword>
<sequence>VGNVCDLFTEEECYNFFKAAGYETD</sequence>
<feature type="non-terminal residue" evidence="2">
    <location>
        <position position="1"/>
    </location>
</feature>
<evidence type="ECO:0000313" key="3">
    <source>
        <dbReference type="Proteomes" id="UP000186684"/>
    </source>
</evidence>
<accession>A0A1N7PXF1</accession>
<reference evidence="2" key="1">
    <citation type="submission" date="2017-01" db="EMBL/GenBank/DDBJ databases">
        <authorList>
            <person name="Mah S.A."/>
            <person name="Swanson W.J."/>
            <person name="Moy G.W."/>
            <person name="Vacquier V.D."/>
        </authorList>
    </citation>
    <scope>NUCLEOTIDE SEQUENCE [LARGE SCALE GENOMIC DNA]</scope>
    <source>
        <strain evidence="2">DSM 29430</strain>
    </source>
</reference>
<proteinExistence type="predicted"/>
<dbReference type="Proteomes" id="UP000186684">
    <property type="component" value="Unassembled WGS sequence"/>
</dbReference>
<dbReference type="EMBL" id="FTOQ01000019">
    <property type="protein sequence ID" value="SIT13565.1"/>
    <property type="molecule type" value="Genomic_DNA"/>
</dbReference>
<dbReference type="AlphaFoldDB" id="A0A1N7PXF1"/>
<dbReference type="EMBL" id="FTOQ01000022">
    <property type="protein sequence ID" value="SIT15261.1"/>
    <property type="molecule type" value="Genomic_DNA"/>
</dbReference>